<dbReference type="PROSITE" id="PS51186">
    <property type="entry name" value="GNAT"/>
    <property type="match status" value="1"/>
</dbReference>
<evidence type="ECO:0000256" key="1">
    <source>
        <dbReference type="ARBA" id="ARBA00022679"/>
    </source>
</evidence>
<protein>
    <submittedName>
        <fullName evidence="4">GNAT family N-acetyltransferase</fullName>
    </submittedName>
</protein>
<comment type="caution">
    <text evidence="4">The sequence shown here is derived from an EMBL/GenBank/DDBJ whole genome shotgun (WGS) entry which is preliminary data.</text>
</comment>
<keyword evidence="2" id="KW-0012">Acyltransferase</keyword>
<evidence type="ECO:0000256" key="2">
    <source>
        <dbReference type="ARBA" id="ARBA00023315"/>
    </source>
</evidence>
<dbReference type="AlphaFoldDB" id="A0A844G5A8"/>
<keyword evidence="5" id="KW-1185">Reference proteome</keyword>
<dbReference type="InterPro" id="IPR050832">
    <property type="entry name" value="Bact_Acetyltransf"/>
</dbReference>
<evidence type="ECO:0000313" key="4">
    <source>
        <dbReference type="EMBL" id="MST98967.1"/>
    </source>
</evidence>
<keyword evidence="1 4" id="KW-0808">Transferase</keyword>
<dbReference type="RefSeq" id="WP_106052661.1">
    <property type="nucleotide sequence ID" value="NZ_VUNS01000026.1"/>
</dbReference>
<proteinExistence type="predicted"/>
<evidence type="ECO:0000313" key="5">
    <source>
        <dbReference type="Proteomes" id="UP000435649"/>
    </source>
</evidence>
<evidence type="ECO:0000259" key="3">
    <source>
        <dbReference type="PROSITE" id="PS51186"/>
    </source>
</evidence>
<dbReference type="EMBL" id="VUNS01000026">
    <property type="protein sequence ID" value="MST98967.1"/>
    <property type="molecule type" value="Genomic_DNA"/>
</dbReference>
<dbReference type="InterPro" id="IPR016181">
    <property type="entry name" value="Acyl_CoA_acyltransferase"/>
</dbReference>
<dbReference type="GO" id="GO:0016747">
    <property type="term" value="F:acyltransferase activity, transferring groups other than amino-acyl groups"/>
    <property type="evidence" value="ECO:0007669"/>
    <property type="project" value="InterPro"/>
</dbReference>
<gene>
    <name evidence="4" type="ORF">FYJ85_18180</name>
</gene>
<sequence length="151" mass="17135">MTEAIRIRPAAEADLPELVELLRQLFELEQDFEPDASKQQAGLSLMLESPFAELLVAECGGRVAGFCGVQLQISTAMGSYAAQIEDLVLHPEFRRRGIGSRLLDAAGAWAKQRGARRLQLNCDDQNLPAMRFYEARNWIRTHLFNYFKFNF</sequence>
<organism evidence="4 5">
    <name type="scientific">Victivallis lenta</name>
    <dbReference type="NCBI Taxonomy" id="2606640"/>
    <lineage>
        <taxon>Bacteria</taxon>
        <taxon>Pseudomonadati</taxon>
        <taxon>Lentisphaerota</taxon>
        <taxon>Lentisphaeria</taxon>
        <taxon>Victivallales</taxon>
        <taxon>Victivallaceae</taxon>
        <taxon>Victivallis</taxon>
    </lineage>
</organism>
<feature type="domain" description="N-acetyltransferase" evidence="3">
    <location>
        <begin position="5"/>
        <end position="151"/>
    </location>
</feature>
<dbReference type="CDD" id="cd04301">
    <property type="entry name" value="NAT_SF"/>
    <property type="match status" value="1"/>
</dbReference>
<dbReference type="Proteomes" id="UP000435649">
    <property type="component" value="Unassembled WGS sequence"/>
</dbReference>
<dbReference type="SUPFAM" id="SSF55729">
    <property type="entry name" value="Acyl-CoA N-acyltransferases (Nat)"/>
    <property type="match status" value="1"/>
</dbReference>
<reference evidence="4 5" key="1">
    <citation type="submission" date="2019-08" db="EMBL/GenBank/DDBJ databases">
        <title>In-depth cultivation of the pig gut microbiome towards novel bacterial diversity and tailored functional studies.</title>
        <authorList>
            <person name="Wylensek D."/>
            <person name="Hitch T.C.A."/>
            <person name="Clavel T."/>
        </authorList>
    </citation>
    <scope>NUCLEOTIDE SEQUENCE [LARGE SCALE GENOMIC DNA]</scope>
    <source>
        <strain evidence="4 5">BBE-744-WT-12</strain>
    </source>
</reference>
<dbReference type="Gene3D" id="3.40.630.30">
    <property type="match status" value="1"/>
</dbReference>
<dbReference type="InterPro" id="IPR000182">
    <property type="entry name" value="GNAT_dom"/>
</dbReference>
<dbReference type="PANTHER" id="PTHR43877">
    <property type="entry name" value="AMINOALKYLPHOSPHONATE N-ACETYLTRANSFERASE-RELATED-RELATED"/>
    <property type="match status" value="1"/>
</dbReference>
<name>A0A844G5A8_9BACT</name>
<accession>A0A844G5A8</accession>
<dbReference type="Pfam" id="PF00583">
    <property type="entry name" value="Acetyltransf_1"/>
    <property type="match status" value="1"/>
</dbReference>